<feature type="region of interest" description="Disordered" evidence="1">
    <location>
        <begin position="837"/>
        <end position="856"/>
    </location>
</feature>
<dbReference type="AlphaFoldDB" id="A0A8H3M1I4"/>
<evidence type="ECO:0000313" key="2">
    <source>
        <dbReference type="EMBL" id="GES97134.1"/>
    </source>
</evidence>
<accession>A0A8H3M1I4</accession>
<reference evidence="2" key="1">
    <citation type="submission" date="2019-10" db="EMBL/GenBank/DDBJ databases">
        <title>Conservation and host-specific expression of non-tandemly repeated heterogenous ribosome RNA gene in arbuscular mycorrhizal fungi.</title>
        <authorList>
            <person name="Maeda T."/>
            <person name="Kobayashi Y."/>
            <person name="Nakagawa T."/>
            <person name="Ezawa T."/>
            <person name="Yamaguchi K."/>
            <person name="Bino T."/>
            <person name="Nishimoto Y."/>
            <person name="Shigenobu S."/>
            <person name="Kawaguchi M."/>
        </authorList>
    </citation>
    <scope>NUCLEOTIDE SEQUENCE</scope>
    <source>
        <strain evidence="2">HR1</strain>
    </source>
</reference>
<gene>
    <name evidence="2" type="ORF">RCL2_002372100</name>
</gene>
<sequence>MPKHKDYAVTLISSGIIVDTLHYGPFCHNWWISRPSEKRESLILLHPIRLHMKTLVSLKDRDFIIEVVETSSNYGQIPGYICKCDGPAVMGFDIPIISEILLKDLSFCTFIFSLGKLNIWVLGIGKSNKNEWNFAGTGYKTSFIHTYQKQRCVYLQKLDDDCYQVTIYSGNEVRKFYVGDNPELVWKKIGILQQYKGKELFGLENSKVQRMILSTPSCTLEEWDDDDVMDEMYRHHLRRRIPTIINWQLLFKDWHSEASTIIELQTQFKRLYPSDHKITDRELRAWKSMLKNVGCTRITPFNKEQSECEFWSRSSTPTVDQENLKILYKQGFINPIPVYFQNKTQIFWNSFQESMNINKSGFDGKTRILSIIAKKFSYEEIKSNLNVSNDAVCYARNHAHIYGAGGQVWDKPIITREKLSVEKQEQLQAFLMDKANVVMSSYKTDAATSEPVHYLKQTKIALWKKYHEQYPDGIQRTSFFTKLEGNRYIYRENLGGLCLTCQKYGYEIFSDLIEYINKYITQFLIQKQLITRCENLKRFLKCDYEQHFHVTSNGMTFHDPCISHCLLYAFNQCTESHTLTCNECQEFFNFFADIEVNSNKANHNDLQNMKEHLLYYLAHQTRKVYLNFQFNANLLALDDKTALILVDYKMKILPKTARETKSDWFGKKASSLNAVLETLDSRPESVIIMSDNGGQYHNADLMMIMAFWPKWYNVKVKKWVFLEAGEAKTAIDSHHAQITHAINHYVRLGFNIQTGKDIENAIKNIRGTSVAQLVPNRDRGSGSNTLPGNSNWFEWQWPTSGDYAGCILAQSIPNFGPWTTFTPTQLEKLQKREIAKPNPDISTPTISHSNWEVPLPNSEHIRPERLTKQVLVKKLKSKGIELDGKENKEELAMNLEKELYKETEHKKSGELNCDIKEVYPLKSGWALKENQKFGKKGAGKRMTSQVRALLEGYFMAGNADKSNRYTAQDMKNELDKCAQEGEIDKDDVPKVTTIQNWISKTTREHCEEAANRVLNNNQ</sequence>
<name>A0A8H3M1I4_9GLOM</name>
<proteinExistence type="predicted"/>
<evidence type="ECO:0000313" key="3">
    <source>
        <dbReference type="Proteomes" id="UP000615446"/>
    </source>
</evidence>
<organism evidence="2 3">
    <name type="scientific">Rhizophagus clarus</name>
    <dbReference type="NCBI Taxonomy" id="94130"/>
    <lineage>
        <taxon>Eukaryota</taxon>
        <taxon>Fungi</taxon>
        <taxon>Fungi incertae sedis</taxon>
        <taxon>Mucoromycota</taxon>
        <taxon>Glomeromycotina</taxon>
        <taxon>Glomeromycetes</taxon>
        <taxon>Glomerales</taxon>
        <taxon>Glomeraceae</taxon>
        <taxon>Rhizophagus</taxon>
    </lineage>
</organism>
<protein>
    <submittedName>
        <fullName evidence="2">Uncharacterized protein</fullName>
    </submittedName>
</protein>
<feature type="compositionally biased region" description="Polar residues" evidence="1">
    <location>
        <begin position="840"/>
        <end position="850"/>
    </location>
</feature>
<dbReference type="OrthoDB" id="2315425at2759"/>
<dbReference type="Proteomes" id="UP000615446">
    <property type="component" value="Unassembled WGS sequence"/>
</dbReference>
<comment type="caution">
    <text evidence="2">The sequence shown here is derived from an EMBL/GenBank/DDBJ whole genome shotgun (WGS) entry which is preliminary data.</text>
</comment>
<evidence type="ECO:0000256" key="1">
    <source>
        <dbReference type="SAM" id="MobiDB-lite"/>
    </source>
</evidence>
<dbReference type="EMBL" id="BLAL01000257">
    <property type="protein sequence ID" value="GES97134.1"/>
    <property type="molecule type" value="Genomic_DNA"/>
</dbReference>